<dbReference type="PANTHER" id="PTHR14464:SF4">
    <property type="entry name" value="EXONUCLEASE V"/>
    <property type="match status" value="1"/>
</dbReference>
<evidence type="ECO:0000256" key="4">
    <source>
        <dbReference type="ARBA" id="ARBA00022485"/>
    </source>
</evidence>
<evidence type="ECO:0000256" key="7">
    <source>
        <dbReference type="SAM" id="MobiDB-lite"/>
    </source>
</evidence>
<feature type="region of interest" description="Disordered" evidence="7">
    <location>
        <begin position="1"/>
        <end position="63"/>
    </location>
</feature>
<reference evidence="8 9" key="1">
    <citation type="submission" date="2019-10" db="EMBL/GenBank/DDBJ databases">
        <authorList>
            <person name="Palmer J.M."/>
        </authorList>
    </citation>
    <scope>NUCLEOTIDE SEQUENCE [LARGE SCALE GENOMIC DNA]</scope>
    <source>
        <strain evidence="8 9">TWF696</strain>
    </source>
</reference>
<organism evidence="8 9">
    <name type="scientific">Orbilia brochopaga</name>
    <dbReference type="NCBI Taxonomy" id="3140254"/>
    <lineage>
        <taxon>Eukaryota</taxon>
        <taxon>Fungi</taxon>
        <taxon>Dikarya</taxon>
        <taxon>Ascomycota</taxon>
        <taxon>Pezizomycotina</taxon>
        <taxon>Orbiliomycetes</taxon>
        <taxon>Orbiliales</taxon>
        <taxon>Orbiliaceae</taxon>
        <taxon>Orbilia</taxon>
    </lineage>
</organism>
<keyword evidence="6" id="KW-0378">Hydrolase</keyword>
<dbReference type="Proteomes" id="UP001375240">
    <property type="component" value="Unassembled WGS sequence"/>
</dbReference>
<comment type="caution">
    <text evidence="8">The sequence shown here is derived from an EMBL/GenBank/DDBJ whole genome shotgun (WGS) entry which is preliminary data.</text>
</comment>
<dbReference type="GO" id="GO:0036297">
    <property type="term" value="P:interstrand cross-link repair"/>
    <property type="evidence" value="ECO:0007669"/>
    <property type="project" value="TreeGrafter"/>
</dbReference>
<dbReference type="GO" id="GO:0005739">
    <property type="term" value="C:mitochondrion"/>
    <property type="evidence" value="ECO:0007669"/>
    <property type="project" value="TreeGrafter"/>
</dbReference>
<gene>
    <name evidence="8" type="ORF">TWF696_004062</name>
</gene>
<comment type="cofactor">
    <cofactor evidence="1">
        <name>[4Fe-4S] cluster</name>
        <dbReference type="ChEBI" id="CHEBI:49883"/>
    </cofactor>
</comment>
<keyword evidence="4" id="KW-0479">Metal-binding</keyword>
<name>A0AAV9V688_9PEZI</name>
<feature type="region of interest" description="Disordered" evidence="7">
    <location>
        <begin position="90"/>
        <end position="125"/>
    </location>
</feature>
<protein>
    <recommendedName>
        <fullName evidence="10">Exonuclease V</fullName>
    </recommendedName>
</protein>
<evidence type="ECO:0000256" key="6">
    <source>
        <dbReference type="ARBA" id="ARBA00022839"/>
    </source>
</evidence>
<dbReference type="Pfam" id="PF09810">
    <property type="entry name" value="Exo5"/>
    <property type="match status" value="1"/>
</dbReference>
<feature type="compositionally biased region" description="Basic residues" evidence="7">
    <location>
        <begin position="416"/>
        <end position="425"/>
    </location>
</feature>
<evidence type="ECO:0000313" key="9">
    <source>
        <dbReference type="Proteomes" id="UP001375240"/>
    </source>
</evidence>
<dbReference type="EMBL" id="JAVHNQ010000002">
    <property type="protein sequence ID" value="KAK6354934.1"/>
    <property type="molecule type" value="Genomic_DNA"/>
</dbReference>
<feature type="compositionally biased region" description="Polar residues" evidence="7">
    <location>
        <begin position="43"/>
        <end position="56"/>
    </location>
</feature>
<feature type="compositionally biased region" description="Basic and acidic residues" evidence="7">
    <location>
        <begin position="210"/>
        <end position="223"/>
    </location>
</feature>
<keyword evidence="9" id="KW-1185">Reference proteome</keyword>
<keyword evidence="5" id="KW-0540">Nuclease</keyword>
<dbReference type="GO" id="GO:0051539">
    <property type="term" value="F:4 iron, 4 sulfur cluster binding"/>
    <property type="evidence" value="ECO:0007669"/>
    <property type="project" value="UniProtKB-KW"/>
</dbReference>
<keyword evidence="4" id="KW-0004">4Fe-4S</keyword>
<evidence type="ECO:0008006" key="10">
    <source>
        <dbReference type="Google" id="ProtNLM"/>
    </source>
</evidence>
<dbReference type="AlphaFoldDB" id="A0AAV9V688"/>
<feature type="region of interest" description="Disordered" evidence="7">
    <location>
        <begin position="148"/>
        <end position="176"/>
    </location>
</feature>
<feature type="compositionally biased region" description="Polar residues" evidence="7">
    <location>
        <begin position="98"/>
        <end position="111"/>
    </location>
</feature>
<keyword evidence="4" id="KW-0411">Iron-sulfur</keyword>
<feature type="compositionally biased region" description="Polar residues" evidence="7">
    <location>
        <begin position="150"/>
        <end position="159"/>
    </location>
</feature>
<comment type="similarity">
    <text evidence="2">Belongs to the EXO5 family.</text>
</comment>
<evidence type="ECO:0000256" key="1">
    <source>
        <dbReference type="ARBA" id="ARBA00001966"/>
    </source>
</evidence>
<keyword evidence="4" id="KW-0408">Iron</keyword>
<accession>A0AAV9V688</accession>
<evidence type="ECO:0000256" key="5">
    <source>
        <dbReference type="ARBA" id="ARBA00022722"/>
    </source>
</evidence>
<sequence length="661" mass="75031">MSTGSPARTRPSLVFRPFDVNARVSLPPAKSPHGNTAPPPQPTTTGENSSSSQKSVASDEYGINFELDDDDAEAIEQVFAEYTRTLNEKLQRTVPAAPSSSQELRQTASQRQPEEAPAEQEEYHDSLALDSLLDLEYDDAELLAALVSQELPSSQSKAGKQSGERWMGSQENWDDEEVDRQVLLEYERWAKRTGYDQSGGEDQDIVDDTPETKELQRKEEESKEAYHAALEAGEPPPIEQAVEDTRSPLDRFRRRGGNTKLSVSDLLSNMWCEQQYHYTLLRGFKRRTAEMQAGTKIHREVEEEVHTVVPVTVKTKHDKWGLRIWNMIQGMESLRTSGLTRELEVWGWIDGVFINGVIDEVSFNKYEREGEQKEDFPEKVEDKAEQKEVSAEGNVTEALVTAAAPMEEAVGEVLKTPKKRGRPKKNPNPVPHEATTPQKQTSILDFITPSPKKTRTKGRIAYVLDLKTRSSYRIPEPGSSQAKSVHFQLMLYRLLLNDMIKATPKSMLKKLCKYHDIEASAPFSDELLAELASIADEDADGNDEVDLILENNSIEKLYTLYHKKLKQTISAVSPELAVVYRWQKNGEFLDSAEYMADDEMLKEHVDSVIAWWKGQRETVGVGIEEAWKCRPCEFAENCTWRLEKIQEAMEKFRGRRRTAME</sequence>
<feature type="region of interest" description="Disordered" evidence="7">
    <location>
        <begin position="413"/>
        <end position="440"/>
    </location>
</feature>
<dbReference type="PANTHER" id="PTHR14464">
    <property type="entry name" value="EXONUCLEASE V"/>
    <property type="match status" value="1"/>
</dbReference>
<feature type="region of interest" description="Disordered" evidence="7">
    <location>
        <begin position="194"/>
        <end position="223"/>
    </location>
</feature>
<evidence type="ECO:0000256" key="2">
    <source>
        <dbReference type="ARBA" id="ARBA00009797"/>
    </source>
</evidence>
<feature type="compositionally biased region" description="Basic and acidic residues" evidence="7">
    <location>
        <begin position="369"/>
        <end position="390"/>
    </location>
</feature>
<evidence type="ECO:0000313" key="8">
    <source>
        <dbReference type="EMBL" id="KAK6354934.1"/>
    </source>
</evidence>
<dbReference type="InterPro" id="IPR019190">
    <property type="entry name" value="EXOV"/>
</dbReference>
<feature type="region of interest" description="Disordered" evidence="7">
    <location>
        <begin position="369"/>
        <end position="393"/>
    </location>
</feature>
<keyword evidence="6" id="KW-0269">Exonuclease</keyword>
<comment type="subunit">
    <text evidence="3">Monomer.</text>
</comment>
<feature type="compositionally biased region" description="Acidic residues" evidence="7">
    <location>
        <begin position="199"/>
        <end position="209"/>
    </location>
</feature>
<proteinExistence type="inferred from homology"/>
<dbReference type="GO" id="GO:0045145">
    <property type="term" value="F:single-stranded DNA 5'-3' DNA exonuclease activity"/>
    <property type="evidence" value="ECO:0007669"/>
    <property type="project" value="InterPro"/>
</dbReference>
<evidence type="ECO:0000256" key="3">
    <source>
        <dbReference type="ARBA" id="ARBA00011245"/>
    </source>
</evidence>
<dbReference type="GO" id="GO:0005634">
    <property type="term" value="C:nucleus"/>
    <property type="evidence" value="ECO:0007669"/>
    <property type="project" value="TreeGrafter"/>
</dbReference>